<organism evidence="1 2">
    <name type="scientific">Klebsiella phage vB_KpnS-VAC51</name>
    <dbReference type="NCBI Taxonomy" id="2866698"/>
    <lineage>
        <taxon>Viruses</taxon>
        <taxon>Duplodnaviria</taxon>
        <taxon>Heunggongvirae</taxon>
        <taxon>Uroviricota</taxon>
        <taxon>Caudoviricetes</taxon>
        <taxon>Demerecviridae</taxon>
        <taxon>Sugarlandvirus</taxon>
        <taxon>Sugarlandvirus VAC51</taxon>
    </lineage>
</organism>
<keyword evidence="2" id="KW-1185">Reference proteome</keyword>
<dbReference type="Proteomes" id="UP000828387">
    <property type="component" value="Segment"/>
</dbReference>
<reference evidence="1 2" key="1">
    <citation type="submission" date="2021-07" db="EMBL/GenBank/DDBJ databases">
        <authorList>
            <person name="Bleriot I."/>
            <person name="Blasco L."/>
            <person name="Pacios O."/>
            <person name="Fernandez-Garcia L."/>
            <person name="Ambroa A."/>
            <person name="Lopez M."/>
            <person name="Ortiz-Cartagena C."/>
            <person name="Fernandez-Cuenca F."/>
            <person name="Oteo J."/>
            <person name="Pascual A."/>
            <person name="Martinez-Martinez L."/>
            <person name="Domingo-Calap P."/>
            <person name="Wood T.K."/>
            <person name="Tomas M."/>
        </authorList>
    </citation>
    <scope>NUCLEOTIDE SEQUENCE [LARGE SCALE GENOMIC DNA]</scope>
</reference>
<dbReference type="EMBL" id="MZ571830">
    <property type="protein sequence ID" value="UEP19466.1"/>
    <property type="molecule type" value="Genomic_DNA"/>
</dbReference>
<accession>A0AAE8YEG9</accession>
<evidence type="ECO:0000313" key="2">
    <source>
        <dbReference type="Proteomes" id="UP000828387"/>
    </source>
</evidence>
<evidence type="ECO:0000313" key="1">
    <source>
        <dbReference type="EMBL" id="UEP19466.1"/>
    </source>
</evidence>
<name>A0AAE8YEG9_9CAUD</name>
<sequence length="52" mass="6038">MPQNLNRSQRVLERLKSISEESVAGKYCINIQWDNLLISLLITRYRSIEASS</sequence>
<proteinExistence type="predicted"/>
<protein>
    <submittedName>
        <fullName evidence="1">Uncharacterized protein</fullName>
    </submittedName>
</protein>